<evidence type="ECO:0000256" key="3">
    <source>
        <dbReference type="ARBA" id="ARBA00023163"/>
    </source>
</evidence>
<keyword evidence="6" id="KW-1185">Reference proteome</keyword>
<dbReference type="InterPro" id="IPR036388">
    <property type="entry name" value="WH-like_DNA-bd_sf"/>
</dbReference>
<dbReference type="RefSeq" id="WP_223021919.1">
    <property type="nucleotide sequence ID" value="NZ_CP078143.1"/>
</dbReference>
<keyword evidence="1" id="KW-0805">Transcription regulation</keyword>
<evidence type="ECO:0000313" key="5">
    <source>
        <dbReference type="EMBL" id="MFC5586500.1"/>
    </source>
</evidence>
<dbReference type="EMBL" id="JBHSNB010000003">
    <property type="protein sequence ID" value="MFC5586500.1"/>
    <property type="molecule type" value="Genomic_DNA"/>
</dbReference>
<dbReference type="CDD" id="cd07377">
    <property type="entry name" value="WHTH_GntR"/>
    <property type="match status" value="1"/>
</dbReference>
<dbReference type="Proteomes" id="UP001596107">
    <property type="component" value="Unassembled WGS sequence"/>
</dbReference>
<gene>
    <name evidence="5" type="ORF">ACFPOD_15400</name>
</gene>
<dbReference type="Pfam" id="PF00392">
    <property type="entry name" value="GntR"/>
    <property type="match status" value="1"/>
</dbReference>
<reference evidence="6" key="1">
    <citation type="journal article" date="2019" name="Int. J. Syst. Evol. Microbiol.">
        <title>The Global Catalogue of Microorganisms (GCM) 10K type strain sequencing project: providing services to taxonomists for standard genome sequencing and annotation.</title>
        <authorList>
            <consortium name="The Broad Institute Genomics Platform"/>
            <consortium name="The Broad Institute Genome Sequencing Center for Infectious Disease"/>
            <person name="Wu L."/>
            <person name="Ma J."/>
        </authorList>
    </citation>
    <scope>NUCLEOTIDE SEQUENCE [LARGE SCALE GENOMIC DNA]</scope>
    <source>
        <strain evidence="6">JCM 3366</strain>
    </source>
</reference>
<evidence type="ECO:0000256" key="1">
    <source>
        <dbReference type="ARBA" id="ARBA00023015"/>
    </source>
</evidence>
<dbReference type="InterPro" id="IPR011711">
    <property type="entry name" value="GntR_C"/>
</dbReference>
<dbReference type="PANTHER" id="PTHR43537">
    <property type="entry name" value="TRANSCRIPTIONAL REGULATOR, GNTR FAMILY"/>
    <property type="match status" value="1"/>
</dbReference>
<comment type="caution">
    <text evidence="5">The sequence shown here is derived from an EMBL/GenBank/DDBJ whole genome shotgun (WGS) entry which is preliminary data.</text>
</comment>
<organism evidence="5 6">
    <name type="scientific">Nitratireductor kimnyeongensis</name>
    <dbReference type="NCBI Taxonomy" id="430679"/>
    <lineage>
        <taxon>Bacteria</taxon>
        <taxon>Pseudomonadati</taxon>
        <taxon>Pseudomonadota</taxon>
        <taxon>Alphaproteobacteria</taxon>
        <taxon>Hyphomicrobiales</taxon>
        <taxon>Phyllobacteriaceae</taxon>
        <taxon>Nitratireductor</taxon>
    </lineage>
</organism>
<evidence type="ECO:0000256" key="2">
    <source>
        <dbReference type="ARBA" id="ARBA00023125"/>
    </source>
</evidence>
<feature type="domain" description="HTH gntR-type" evidence="4">
    <location>
        <begin position="10"/>
        <end position="77"/>
    </location>
</feature>
<dbReference type="InterPro" id="IPR000524">
    <property type="entry name" value="Tscrpt_reg_HTH_GntR"/>
</dbReference>
<dbReference type="Gene3D" id="1.20.120.530">
    <property type="entry name" value="GntR ligand-binding domain-like"/>
    <property type="match status" value="1"/>
</dbReference>
<protein>
    <submittedName>
        <fullName evidence="5">GntR family transcriptional regulator</fullName>
    </submittedName>
</protein>
<dbReference type="Gene3D" id="1.10.10.10">
    <property type="entry name" value="Winged helix-like DNA-binding domain superfamily/Winged helix DNA-binding domain"/>
    <property type="match status" value="1"/>
</dbReference>
<dbReference type="Pfam" id="PF07729">
    <property type="entry name" value="FCD"/>
    <property type="match status" value="1"/>
</dbReference>
<dbReference type="SMART" id="SM00345">
    <property type="entry name" value="HTH_GNTR"/>
    <property type="match status" value="1"/>
</dbReference>
<accession>A0ABW0TC66</accession>
<dbReference type="SUPFAM" id="SSF46785">
    <property type="entry name" value="Winged helix' DNA-binding domain"/>
    <property type="match status" value="1"/>
</dbReference>
<dbReference type="InterPro" id="IPR036390">
    <property type="entry name" value="WH_DNA-bd_sf"/>
</dbReference>
<dbReference type="SMART" id="SM00895">
    <property type="entry name" value="FCD"/>
    <property type="match status" value="1"/>
</dbReference>
<name>A0ABW0TC66_9HYPH</name>
<dbReference type="InterPro" id="IPR008920">
    <property type="entry name" value="TF_FadR/GntR_C"/>
</dbReference>
<evidence type="ECO:0000313" key="6">
    <source>
        <dbReference type="Proteomes" id="UP001596107"/>
    </source>
</evidence>
<dbReference type="PANTHER" id="PTHR43537:SF39">
    <property type="entry name" value="HTH-TYPE TRANSCRIPTIONAL REGULATOR MCBR"/>
    <property type="match status" value="1"/>
</dbReference>
<proteinExistence type="predicted"/>
<dbReference type="SUPFAM" id="SSF48008">
    <property type="entry name" value="GntR ligand-binding domain-like"/>
    <property type="match status" value="1"/>
</dbReference>
<dbReference type="PROSITE" id="PS50949">
    <property type="entry name" value="HTH_GNTR"/>
    <property type="match status" value="1"/>
</dbReference>
<evidence type="ECO:0000259" key="4">
    <source>
        <dbReference type="PROSITE" id="PS50949"/>
    </source>
</evidence>
<sequence length="234" mass="25925">MKTFEKIETAPLWNRVRGQIKDALLAGRFEPGQTLTLRSLAEMFGTSVTPVRDAINHLVAQGVLEAGPRNAAVVPDVASGLLKEIIFVRAELEGRAAREAAIRKSPELIDALSAKLESMRSLIRQRQLDTYLDVHRDFHFTIYESAGIPLLYEMIENLWLRTGPILTYVIPDYVVSLRGSDHHQKIVAAIEAGDGPTAEAEIVSDIEEAANYLLSCADEYGRIRRGQKLAHHAG</sequence>
<keyword evidence="3" id="KW-0804">Transcription</keyword>
<keyword evidence="2" id="KW-0238">DNA-binding</keyword>